<gene>
    <name evidence="1" type="ORF">O6H91_06G033500</name>
</gene>
<accession>A0ACC2DC51</accession>
<organism evidence="1 2">
    <name type="scientific">Diphasiastrum complanatum</name>
    <name type="common">Issler's clubmoss</name>
    <name type="synonym">Lycopodium complanatum</name>
    <dbReference type="NCBI Taxonomy" id="34168"/>
    <lineage>
        <taxon>Eukaryota</taxon>
        <taxon>Viridiplantae</taxon>
        <taxon>Streptophyta</taxon>
        <taxon>Embryophyta</taxon>
        <taxon>Tracheophyta</taxon>
        <taxon>Lycopodiopsida</taxon>
        <taxon>Lycopodiales</taxon>
        <taxon>Lycopodiaceae</taxon>
        <taxon>Lycopodioideae</taxon>
        <taxon>Diphasiastrum</taxon>
    </lineage>
</organism>
<sequence length="939" mass="106984">MRDVEMDRENEYELQGFDDTLSGSTASRFALFAREFGLRRSSGSALALSRFSLKNFVILPKNRIYYWWAQFVLLWAAYSSFFTPIEFGFFRGLPRHIWFLDFLVQVVFLADIIVNFFVAYKDAITYKMVVQHRNIALRYARTDLVLDILGCLPWDSFYKMSGRKEVIRFGMWVRLYRVRKADTFFQKLEKDIRINYFAARILKLLAVELYCTHTAACIFYYLATTLSASSEGYTWIGSLSLGRYTYHNFREIGLGKRYITALYWAIVTMATVGYGDVHAVNTREMIFVMIYVSFDMILGAYLIGNMTALIVKGSNTEKYRDKMTMVIKYSNRHNLAKHIRAQMKNHIRLQFESKFTEESITNNFPVAIRAKISQALYHDILEQVYLFKNCSYDFMNETVTRLHEEYFLPGEVIVEQGTPSDQLYIVSYGILEEVLISEDGMEEIISKLEPQSVFGEITVLCNIPQPYTVRVCELCKVLRLDKQSFTNVMQMCFLDARQVTMNLVEKKTSDVHLQKLATDVASTLTKQDAELALRVNAAAFHGDFRQLEHLVKAGADLERTDYDGKTALHLAASKGHQDIILYLIREGCNVNRTDNYGNSPLLEAVTGGHDGTISILVEKGASLQLKDSAMALCNAVINGDIELLRRLLRLGVNPNSTDHNLRTPLHIAAADGSFIIVKLLLDAGANIFAKDRWGHTPYTEGQGSGSSAVMNLFNEALQNTRMLLPSQAESFAVNSNILDKRIPLQGQSDLFPIAYVHTENSSPKDTGLEASGHSFHPENLQAEQCISQRDVSTLFDNAERSLIPSHLSQYNMNLESSNSLYRHFPIDKQEDAFKEHEKTKGSSSKNNLTADTPGYSHLRRRCTIFPYHPWTPAERRKHGVVIWVPETLRELLDMASEIFGEILIHIMNEDAGVVTSIDLIDHDDKLYIINDELIEQARG</sequence>
<name>A0ACC2DC51_DIPCM</name>
<dbReference type="EMBL" id="CM055097">
    <property type="protein sequence ID" value="KAJ7551893.1"/>
    <property type="molecule type" value="Genomic_DNA"/>
</dbReference>
<protein>
    <submittedName>
        <fullName evidence="1">Uncharacterized protein</fullName>
    </submittedName>
</protein>
<keyword evidence="2" id="KW-1185">Reference proteome</keyword>
<proteinExistence type="predicted"/>
<evidence type="ECO:0000313" key="2">
    <source>
        <dbReference type="Proteomes" id="UP001162992"/>
    </source>
</evidence>
<comment type="caution">
    <text evidence="1">The sequence shown here is derived from an EMBL/GenBank/DDBJ whole genome shotgun (WGS) entry which is preliminary data.</text>
</comment>
<dbReference type="Proteomes" id="UP001162992">
    <property type="component" value="Chromosome 6"/>
</dbReference>
<evidence type="ECO:0000313" key="1">
    <source>
        <dbReference type="EMBL" id="KAJ7551893.1"/>
    </source>
</evidence>
<reference evidence="2" key="1">
    <citation type="journal article" date="2024" name="Proc. Natl. Acad. Sci. U.S.A.">
        <title>Extraordinary preservation of gene collinearity over three hundred million years revealed in homosporous lycophytes.</title>
        <authorList>
            <person name="Li C."/>
            <person name="Wickell D."/>
            <person name="Kuo L.Y."/>
            <person name="Chen X."/>
            <person name="Nie B."/>
            <person name="Liao X."/>
            <person name="Peng D."/>
            <person name="Ji J."/>
            <person name="Jenkins J."/>
            <person name="Williams M."/>
            <person name="Shu S."/>
            <person name="Plott C."/>
            <person name="Barry K."/>
            <person name="Rajasekar S."/>
            <person name="Grimwood J."/>
            <person name="Han X."/>
            <person name="Sun S."/>
            <person name="Hou Z."/>
            <person name="He W."/>
            <person name="Dai G."/>
            <person name="Sun C."/>
            <person name="Schmutz J."/>
            <person name="Leebens-Mack J.H."/>
            <person name="Li F.W."/>
            <person name="Wang L."/>
        </authorList>
    </citation>
    <scope>NUCLEOTIDE SEQUENCE [LARGE SCALE GENOMIC DNA]</scope>
    <source>
        <strain evidence="2">cv. PW_Plant_1</strain>
    </source>
</reference>